<dbReference type="EMBL" id="AVOT02006709">
    <property type="protein sequence ID" value="MBW0482251.1"/>
    <property type="molecule type" value="Genomic_DNA"/>
</dbReference>
<name>A0A9Q3CBZ0_9BASI</name>
<evidence type="ECO:0000313" key="3">
    <source>
        <dbReference type="Proteomes" id="UP000765509"/>
    </source>
</evidence>
<accession>A0A9Q3CBZ0</accession>
<sequence length="162" mass="17524">MSSLKIQFIPVSTRKTPQNSPYHPSPLTSTACHNPLASPTYIPNNPIESTSAVPYNPVAFTLAVPFDSLRNTPIPTCPSQPFDSICTSPHQAVASTLTVTYDSIHNSQTPTNPTQTFNSNCNPPSYQASPRDLDSLTSIPSWQDGISAPTYHHCSANIQEVV</sequence>
<proteinExistence type="predicted"/>
<dbReference type="AlphaFoldDB" id="A0A9Q3CBZ0"/>
<dbReference type="PROSITE" id="PS51257">
    <property type="entry name" value="PROKAR_LIPOPROTEIN"/>
    <property type="match status" value="1"/>
</dbReference>
<evidence type="ECO:0000313" key="2">
    <source>
        <dbReference type="EMBL" id="MBW0482251.1"/>
    </source>
</evidence>
<dbReference type="Proteomes" id="UP000765509">
    <property type="component" value="Unassembled WGS sequence"/>
</dbReference>
<reference evidence="2" key="1">
    <citation type="submission" date="2021-03" db="EMBL/GenBank/DDBJ databases">
        <title>Draft genome sequence of rust myrtle Austropuccinia psidii MF-1, a brazilian biotype.</title>
        <authorList>
            <person name="Quecine M.C."/>
            <person name="Pachon D.M.R."/>
            <person name="Bonatelli M.L."/>
            <person name="Correr F.H."/>
            <person name="Franceschini L.M."/>
            <person name="Leite T.F."/>
            <person name="Margarido G.R.A."/>
            <person name="Almeida C.A."/>
            <person name="Ferrarezi J.A."/>
            <person name="Labate C.A."/>
        </authorList>
    </citation>
    <scope>NUCLEOTIDE SEQUENCE</scope>
    <source>
        <strain evidence="2">MF-1</strain>
    </source>
</reference>
<organism evidence="2 3">
    <name type="scientific">Austropuccinia psidii MF-1</name>
    <dbReference type="NCBI Taxonomy" id="1389203"/>
    <lineage>
        <taxon>Eukaryota</taxon>
        <taxon>Fungi</taxon>
        <taxon>Dikarya</taxon>
        <taxon>Basidiomycota</taxon>
        <taxon>Pucciniomycotina</taxon>
        <taxon>Pucciniomycetes</taxon>
        <taxon>Pucciniales</taxon>
        <taxon>Sphaerophragmiaceae</taxon>
        <taxon>Austropuccinia</taxon>
    </lineage>
</organism>
<feature type="region of interest" description="Disordered" evidence="1">
    <location>
        <begin position="106"/>
        <end position="130"/>
    </location>
</feature>
<comment type="caution">
    <text evidence="2">The sequence shown here is derived from an EMBL/GenBank/DDBJ whole genome shotgun (WGS) entry which is preliminary data.</text>
</comment>
<feature type="compositionally biased region" description="Polar residues" evidence="1">
    <location>
        <begin position="106"/>
        <end position="128"/>
    </location>
</feature>
<protein>
    <submittedName>
        <fullName evidence="2">Uncharacterized protein</fullName>
    </submittedName>
</protein>
<keyword evidence="3" id="KW-1185">Reference proteome</keyword>
<evidence type="ECO:0000256" key="1">
    <source>
        <dbReference type="SAM" id="MobiDB-lite"/>
    </source>
</evidence>
<gene>
    <name evidence="2" type="ORF">O181_021966</name>
</gene>